<dbReference type="Pfam" id="PF00075">
    <property type="entry name" value="RNase_H"/>
    <property type="match status" value="1"/>
</dbReference>
<evidence type="ECO:0000256" key="1">
    <source>
        <dbReference type="SAM" id="Coils"/>
    </source>
</evidence>
<dbReference type="PANTHER" id="PTHR33273:SF4">
    <property type="entry name" value="ENDONUCLEASE_EXONUCLEASE_PHOSPHATASE DOMAIN-CONTAINING PROTEIN"/>
    <property type="match status" value="1"/>
</dbReference>
<feature type="coiled-coil region" evidence="1">
    <location>
        <begin position="530"/>
        <end position="578"/>
    </location>
</feature>
<dbReference type="GO" id="GO:0003676">
    <property type="term" value="F:nucleic acid binding"/>
    <property type="evidence" value="ECO:0007669"/>
    <property type="project" value="InterPro"/>
</dbReference>
<feature type="domain" description="RNase H type-1" evidence="2">
    <location>
        <begin position="897"/>
        <end position="1048"/>
    </location>
</feature>
<dbReference type="PROSITE" id="PS50879">
    <property type="entry name" value="RNASE_H_1"/>
    <property type="match status" value="1"/>
</dbReference>
<evidence type="ECO:0000313" key="3">
    <source>
        <dbReference type="EMBL" id="CAG5038190.1"/>
    </source>
</evidence>
<accession>A0A8S3XQT8</accession>
<name>A0A8S3XQT8_PARAO</name>
<dbReference type="OrthoDB" id="411871at2759"/>
<organism evidence="3 4">
    <name type="scientific">Parnassius apollo</name>
    <name type="common">Apollo butterfly</name>
    <name type="synonym">Papilio apollo</name>
    <dbReference type="NCBI Taxonomy" id="110799"/>
    <lineage>
        <taxon>Eukaryota</taxon>
        <taxon>Metazoa</taxon>
        <taxon>Ecdysozoa</taxon>
        <taxon>Arthropoda</taxon>
        <taxon>Hexapoda</taxon>
        <taxon>Insecta</taxon>
        <taxon>Pterygota</taxon>
        <taxon>Neoptera</taxon>
        <taxon>Endopterygota</taxon>
        <taxon>Lepidoptera</taxon>
        <taxon>Glossata</taxon>
        <taxon>Ditrysia</taxon>
        <taxon>Papilionoidea</taxon>
        <taxon>Papilionidae</taxon>
        <taxon>Parnassiinae</taxon>
        <taxon>Parnassini</taxon>
        <taxon>Parnassius</taxon>
        <taxon>Parnassius</taxon>
    </lineage>
</organism>
<keyword evidence="4" id="KW-1185">Reference proteome</keyword>
<comment type="caution">
    <text evidence="3">The sequence shown here is derived from an EMBL/GenBank/DDBJ whole genome shotgun (WGS) entry which is preliminary data.</text>
</comment>
<dbReference type="InterPro" id="IPR005135">
    <property type="entry name" value="Endo/exonuclease/phosphatase"/>
</dbReference>
<dbReference type="EMBL" id="CAJQZP010001306">
    <property type="protein sequence ID" value="CAG5038190.1"/>
    <property type="molecule type" value="Genomic_DNA"/>
</dbReference>
<dbReference type="Pfam" id="PF14529">
    <property type="entry name" value="Exo_endo_phos_2"/>
    <property type="match status" value="1"/>
</dbReference>
<evidence type="ECO:0000259" key="2">
    <source>
        <dbReference type="PROSITE" id="PS50879"/>
    </source>
</evidence>
<protein>
    <submittedName>
        <fullName evidence="3">(apollo) hypothetical protein</fullName>
    </submittedName>
</protein>
<dbReference type="GO" id="GO:0004523">
    <property type="term" value="F:RNA-DNA hybrid ribonuclease activity"/>
    <property type="evidence" value="ECO:0007669"/>
    <property type="project" value="InterPro"/>
</dbReference>
<dbReference type="SMART" id="SM00343">
    <property type="entry name" value="ZnF_C2HC"/>
    <property type="match status" value="2"/>
</dbReference>
<dbReference type="InterPro" id="IPR001878">
    <property type="entry name" value="Znf_CCHC"/>
</dbReference>
<proteinExistence type="predicted"/>
<dbReference type="AlphaFoldDB" id="A0A8S3XQT8"/>
<dbReference type="InterPro" id="IPR002156">
    <property type="entry name" value="RNaseH_domain"/>
</dbReference>
<evidence type="ECO:0000313" key="4">
    <source>
        <dbReference type="Proteomes" id="UP000691718"/>
    </source>
</evidence>
<gene>
    <name evidence="3" type="ORF">PAPOLLO_LOCUS21295</name>
</gene>
<dbReference type="GO" id="GO:0008270">
    <property type="term" value="F:zinc ion binding"/>
    <property type="evidence" value="ECO:0007669"/>
    <property type="project" value="InterPro"/>
</dbReference>
<dbReference type="CDD" id="cd09276">
    <property type="entry name" value="Rnase_HI_RT_non_LTR"/>
    <property type="match status" value="1"/>
</dbReference>
<dbReference type="PANTHER" id="PTHR33273">
    <property type="entry name" value="DOMAIN-CONTAINING PROTEIN, PUTATIVE-RELATED"/>
    <property type="match status" value="1"/>
</dbReference>
<reference evidence="3" key="1">
    <citation type="submission" date="2021-04" db="EMBL/GenBank/DDBJ databases">
        <authorList>
            <person name="Tunstrom K."/>
        </authorList>
    </citation>
    <scope>NUCLEOTIDE SEQUENCE</scope>
</reference>
<sequence>MATTTSKDHTSETTPSLLPAYVEEITNIDTFVTTIQKLSDCITKAVSDGKSVTAAKKRLINLAAEEIRRVQAVSNHKLRVEFDTTEQRNDTLQKLKSSEHVSVEPAKGLRPMIILKGISKNIPAEEIAGIVRGQNPELKEAFIEDDDMRLRFRRSNKNPGLYNAVFLVAPKLFRKFIEKGKISVDYQRLHISEFSPFLQCHRCLQFGHIKKYCTAATSQCSHCSSKEHTGEKCPDKGKQGGYQIALLSEPYVGSGNEVRPTQGLNIHQFGGKGRVKACILTKPGCGQVIGMSQYSNSNLCVIQFTSGGHKILIASAYIEPNSDENNTLEHIDNFLKISRCPNTIIGGDFNGWHHLWGSKTNNPRGCAVVELAHANDLFVCNVGTSPTFETVTHGRDRTSIIDLTLAHGHIFDRVIGWKVNLNACPSSQHNAVEYEIATENSSLNSSSITNSTFKYNSNKANWGIFKDALNTLMTNTDILERDIGSLNTAGLEKLIDDICGIIHKACEESMPTKKGRSLTKHRPLWWTEKLTDLKKEVIQLHHRLNRMRRRNLPLDQLAEELNNKKAIYAEELRAESSRSFREFCELQTKENVWTLTNRLLKDTAPKRPPATIKIGDNYTSSETETAQALLDHFYGDDTPDNDTHQHQFLRSRIGNEPDGVDEPPFAVEEDVNTLQTNTNRALEIILEWGQSVKLTFGPTKTQAIAFTRKAEEAHLIMGRHTLAFQRSIKFLGMIIDRKLLFADHVKYVVGKAMRIFNKLCIYTRPTWGAHPDNVQTIYRQVIEPTITYAAGIWGQAAKKRYVRKLLESAQRGFAIKAIRAFRTVSTVAAVALAQFVPLDLRVLEVHEVETVRLKGATNLIPRDIQYERPTPVHELLHPSKRISIECADLNSENLEQETAPIRIYTDGSKLENGGVGAAFVCFEGSKFIYKKRLKLHTSCSVFQAELLAIKEACEWTLDRRLKQGDERPQRGTRMHMGCKEVIQILSDSQAALRALQKRSNTHPIVAKTHDTIYTAAQVDLNFIFSWVKGHAGDAGNEIADETAKGAATQHKTLDYAKFPMSFVKRTMREKTWRTWQKRYESAEQGARTKELLPKLTDICALWKATKVSFQLTQALTGHGYHKEYLHRFKIAADPFCPCDNTTTQTLTHLLRECPRFEYNRLRHEMLCSNLRISPYCVTELSNKQSAIESFVTFINYIIDKLKGFNKL</sequence>
<dbReference type="Proteomes" id="UP000691718">
    <property type="component" value="Unassembled WGS sequence"/>
</dbReference>
<keyword evidence="1" id="KW-0175">Coiled coil</keyword>